<dbReference type="InterPro" id="IPR038694">
    <property type="entry name" value="DUF427_sf"/>
</dbReference>
<keyword evidence="4" id="KW-1185">Reference proteome</keyword>
<dbReference type="PANTHER" id="PTHR34310:SF8">
    <property type="entry name" value="CONSERVED PROTEIN"/>
    <property type="match status" value="1"/>
</dbReference>
<dbReference type="HOGENOM" id="CLU_126578_0_0_11"/>
<dbReference type="Proteomes" id="UP000756710">
    <property type="component" value="Unassembled WGS sequence"/>
</dbReference>
<dbReference type="EMBL" id="LK022848">
    <property type="protein sequence ID" value="CDR06560.1"/>
    <property type="molecule type" value="Genomic_DNA"/>
</dbReference>
<reference evidence="2" key="1">
    <citation type="submission" date="2014-05" db="EMBL/GenBank/DDBJ databases">
        <authorList>
            <person name="Horn Fabian"/>
        </authorList>
    </citation>
    <scope>NUCLEOTIDE SEQUENCE</scope>
</reference>
<reference evidence="3 4" key="2">
    <citation type="submission" date="2021-03" db="EMBL/GenBank/DDBJ databases">
        <title>Genomic Encyclopedia of Type Strains, Phase IV (KMG-IV): sequencing the most valuable type-strain genomes for metagenomic binning, comparative biology and taxonomic classification.</title>
        <authorList>
            <person name="Goeker M."/>
        </authorList>
    </citation>
    <scope>NUCLEOTIDE SEQUENCE [LARGE SCALE GENOMIC DNA]</scope>
    <source>
        <strain evidence="3 4">DSM 41954</strain>
    </source>
</reference>
<evidence type="ECO:0000259" key="1">
    <source>
        <dbReference type="Pfam" id="PF04248"/>
    </source>
</evidence>
<organism evidence="2">
    <name type="scientific">Streptomyces iranensis</name>
    <dbReference type="NCBI Taxonomy" id="576784"/>
    <lineage>
        <taxon>Bacteria</taxon>
        <taxon>Bacillati</taxon>
        <taxon>Actinomycetota</taxon>
        <taxon>Actinomycetes</taxon>
        <taxon>Kitasatosporales</taxon>
        <taxon>Streptomycetaceae</taxon>
        <taxon>Streptomyces</taxon>
        <taxon>Streptomyces violaceusniger group</taxon>
    </lineage>
</organism>
<sequence length="132" mass="14526">MSTPASHPKTTGTSGGHLVTVERGAQHVTVTIDGRVVAESTRPLLVHETGLPVRYYLPPEDVDLTLFEPTDTHTICPFKGEAAYWTYRGPAGEGAEPRPDVVWAYPQPIEKVTEIKDHLSFYDEVAKIDVAK</sequence>
<dbReference type="Gene3D" id="2.170.150.40">
    <property type="entry name" value="Domain of unknown function (DUF427)"/>
    <property type="match status" value="1"/>
</dbReference>
<evidence type="ECO:0000313" key="2">
    <source>
        <dbReference type="EMBL" id="CDR06560.1"/>
    </source>
</evidence>
<evidence type="ECO:0000313" key="3">
    <source>
        <dbReference type="EMBL" id="MBP2064037.1"/>
    </source>
</evidence>
<dbReference type="Pfam" id="PF04248">
    <property type="entry name" value="NTP_transf_9"/>
    <property type="match status" value="1"/>
</dbReference>
<dbReference type="PANTHER" id="PTHR34310">
    <property type="entry name" value="DUF427 DOMAIN PROTEIN (AFU_ORTHOLOGUE AFUA_3G02220)"/>
    <property type="match status" value="1"/>
</dbReference>
<dbReference type="InterPro" id="IPR007361">
    <property type="entry name" value="DUF427"/>
</dbReference>
<name>A0A060ZKF4_9ACTN</name>
<dbReference type="AlphaFoldDB" id="A0A060ZKF4"/>
<proteinExistence type="predicted"/>
<feature type="domain" description="DUF427" evidence="1">
    <location>
        <begin position="28"/>
        <end position="124"/>
    </location>
</feature>
<dbReference type="RefSeq" id="WP_044570008.1">
    <property type="nucleotide sequence ID" value="NZ_BAABDR010000011.1"/>
</dbReference>
<accession>A0A060ZKF4</accession>
<evidence type="ECO:0000313" key="4">
    <source>
        <dbReference type="Proteomes" id="UP000756710"/>
    </source>
</evidence>
<dbReference type="EMBL" id="JAGGLR010000013">
    <property type="protein sequence ID" value="MBP2064037.1"/>
    <property type="molecule type" value="Genomic_DNA"/>
</dbReference>
<protein>
    <submittedName>
        <fullName evidence="3">Uncharacterized protein (DUF427 family)</fullName>
    </submittedName>
</protein>
<gene>
    <name evidence="3" type="ORF">J2Z30_005058</name>
    <name evidence="2" type="ORF">SIRAN3445</name>
</gene>